<dbReference type="OrthoDB" id="10010954at2759"/>
<keyword evidence="4" id="KW-1185">Reference proteome</keyword>
<accession>A0A9P8C0X7</accession>
<dbReference type="AlphaFoldDB" id="A0A9P8C0X7"/>
<feature type="transmembrane region" description="Helical" evidence="2">
    <location>
        <begin position="133"/>
        <end position="151"/>
    </location>
</feature>
<feature type="transmembrane region" description="Helical" evidence="2">
    <location>
        <begin position="227"/>
        <end position="251"/>
    </location>
</feature>
<evidence type="ECO:0000313" key="4">
    <source>
        <dbReference type="Proteomes" id="UP000824998"/>
    </source>
</evidence>
<feature type="transmembrane region" description="Helical" evidence="2">
    <location>
        <begin position="40"/>
        <end position="62"/>
    </location>
</feature>
<keyword evidence="2" id="KW-1133">Transmembrane helix</keyword>
<reference evidence="3" key="1">
    <citation type="journal article" date="2021" name="IMA Fungus">
        <title>Genomic characterization of three marine fungi, including Emericellopsis atlantica sp. nov. with signatures of a generalist lifestyle and marine biomass degradation.</title>
        <authorList>
            <person name="Hagestad O.C."/>
            <person name="Hou L."/>
            <person name="Andersen J.H."/>
            <person name="Hansen E.H."/>
            <person name="Altermark B."/>
            <person name="Li C."/>
            <person name="Kuhnert E."/>
            <person name="Cox R.J."/>
            <person name="Crous P.W."/>
            <person name="Spatafora J.W."/>
            <person name="Lail K."/>
            <person name="Amirebrahimi M."/>
            <person name="Lipzen A."/>
            <person name="Pangilinan J."/>
            <person name="Andreopoulos W."/>
            <person name="Hayes R.D."/>
            <person name="Ng V."/>
            <person name="Grigoriev I.V."/>
            <person name="Jackson S.A."/>
            <person name="Sutton T.D.S."/>
            <person name="Dobson A.D.W."/>
            <person name="Rama T."/>
        </authorList>
    </citation>
    <scope>NUCLEOTIDE SEQUENCE</scope>
    <source>
        <strain evidence="3">TRa018bII</strain>
    </source>
</reference>
<feature type="transmembrane region" description="Helical" evidence="2">
    <location>
        <begin position="187"/>
        <end position="206"/>
    </location>
</feature>
<name>A0A9P8C0X7_9HELO</name>
<gene>
    <name evidence="3" type="ORF">BJ875DRAFT_234897</name>
</gene>
<feature type="compositionally biased region" description="Basic and acidic residues" evidence="1">
    <location>
        <begin position="300"/>
        <end position="319"/>
    </location>
</feature>
<proteinExistence type="predicted"/>
<dbReference type="Proteomes" id="UP000824998">
    <property type="component" value="Unassembled WGS sequence"/>
</dbReference>
<keyword evidence="2" id="KW-0812">Transmembrane</keyword>
<evidence type="ECO:0000313" key="3">
    <source>
        <dbReference type="EMBL" id="KAG9228571.1"/>
    </source>
</evidence>
<feature type="region of interest" description="Disordered" evidence="1">
    <location>
        <begin position="300"/>
        <end position="353"/>
    </location>
</feature>
<evidence type="ECO:0000256" key="2">
    <source>
        <dbReference type="SAM" id="Phobius"/>
    </source>
</evidence>
<organism evidence="3 4">
    <name type="scientific">Amylocarpus encephaloides</name>
    <dbReference type="NCBI Taxonomy" id="45428"/>
    <lineage>
        <taxon>Eukaryota</taxon>
        <taxon>Fungi</taxon>
        <taxon>Dikarya</taxon>
        <taxon>Ascomycota</taxon>
        <taxon>Pezizomycotina</taxon>
        <taxon>Leotiomycetes</taxon>
        <taxon>Helotiales</taxon>
        <taxon>Helotiales incertae sedis</taxon>
        <taxon>Amylocarpus</taxon>
    </lineage>
</organism>
<sequence length="353" mass="39888">MDVVLDGRSFLNATRVADTGDFHRNKPHITKIPLQPISKLAPFSALISSIIFVIYFAIRMYLLEGYLLKRLYGDIYTKMSDVPRRGFVNHHIAGGTKLFILIVAVYPFMDVAFGSANLNSPFAGSKYVKMGDILIIAAQALISMYVFELFYRPKISPVSAGHHIGTIMIGQAAIAISLNLVRQKDATIEFILCLVWGAFDIVAEFLPHVAIILYRVYPTRHNFLRRLFKICACTTLTGTILETIVTMWLFGTLWDRWTPVFKIVTPMLHILFASCQLWGSYNFYKMYKWQQRFLDMESRKSGDIEKSPNKPESERELKLDSTSVTTIDVTPNSVTPNSGSEIKLTGPQARPAS</sequence>
<dbReference type="EMBL" id="MU251906">
    <property type="protein sequence ID" value="KAG9228571.1"/>
    <property type="molecule type" value="Genomic_DNA"/>
</dbReference>
<feature type="transmembrane region" description="Helical" evidence="2">
    <location>
        <begin position="263"/>
        <end position="284"/>
    </location>
</feature>
<keyword evidence="2" id="KW-0472">Membrane</keyword>
<comment type="caution">
    <text evidence="3">The sequence shown here is derived from an EMBL/GenBank/DDBJ whole genome shotgun (WGS) entry which is preliminary data.</text>
</comment>
<feature type="transmembrane region" description="Helical" evidence="2">
    <location>
        <begin position="163"/>
        <end position="181"/>
    </location>
</feature>
<evidence type="ECO:0000256" key="1">
    <source>
        <dbReference type="SAM" id="MobiDB-lite"/>
    </source>
</evidence>
<feature type="compositionally biased region" description="Polar residues" evidence="1">
    <location>
        <begin position="320"/>
        <end position="340"/>
    </location>
</feature>
<protein>
    <submittedName>
        <fullName evidence="3">Uncharacterized protein</fullName>
    </submittedName>
</protein>
<feature type="transmembrane region" description="Helical" evidence="2">
    <location>
        <begin position="94"/>
        <end position="113"/>
    </location>
</feature>